<dbReference type="EMBL" id="JRES01000996">
    <property type="protein sequence ID" value="KNC26311.1"/>
    <property type="molecule type" value="Genomic_DNA"/>
</dbReference>
<feature type="compositionally biased region" description="Low complexity" evidence="7">
    <location>
        <begin position="67"/>
        <end position="80"/>
    </location>
</feature>
<dbReference type="FunFam" id="3.90.1150.10:FF:000079">
    <property type="entry name" value="Molybdenum cofactor sulfurase"/>
    <property type="match status" value="1"/>
</dbReference>
<evidence type="ECO:0000256" key="1">
    <source>
        <dbReference type="ARBA" id="ARBA00022679"/>
    </source>
</evidence>
<dbReference type="GO" id="GO:0005634">
    <property type="term" value="C:nucleus"/>
    <property type="evidence" value="ECO:0007669"/>
    <property type="project" value="InterPro"/>
</dbReference>
<proteinExistence type="inferred from homology"/>
<dbReference type="InterPro" id="IPR005303">
    <property type="entry name" value="MOCOS_middle"/>
</dbReference>
<evidence type="ECO:0000313" key="10">
    <source>
        <dbReference type="Proteomes" id="UP000037069"/>
    </source>
</evidence>
<dbReference type="SUPFAM" id="SSF88697">
    <property type="entry name" value="PUA domain-like"/>
    <property type="match status" value="1"/>
</dbReference>
<dbReference type="GO" id="GO:0006777">
    <property type="term" value="P:Mo-molybdopterin cofactor biosynthetic process"/>
    <property type="evidence" value="ECO:0007669"/>
    <property type="project" value="UniProtKB-UniRule"/>
</dbReference>
<comment type="cofactor">
    <cofactor evidence="6">
        <name>pyridoxal 5'-phosphate</name>
        <dbReference type="ChEBI" id="CHEBI:597326"/>
    </cofactor>
</comment>
<dbReference type="SMART" id="SM01022">
    <property type="entry name" value="ASCH"/>
    <property type="match status" value="1"/>
</dbReference>
<dbReference type="GO" id="GO:0008265">
    <property type="term" value="F:molybdenum cofactor sulfurtransferase activity"/>
    <property type="evidence" value="ECO:0007669"/>
    <property type="project" value="UniProtKB-UniRule"/>
</dbReference>
<dbReference type="Pfam" id="PF03473">
    <property type="entry name" value="MOSC"/>
    <property type="match status" value="1"/>
</dbReference>
<dbReference type="CDD" id="cd06554">
    <property type="entry name" value="ASCH_ASC-1_like"/>
    <property type="match status" value="1"/>
</dbReference>
<dbReference type="InterPro" id="IPR056993">
    <property type="entry name" value="TRIP4_3rd_dom"/>
</dbReference>
<dbReference type="PANTHER" id="PTHR14237">
    <property type="entry name" value="MOLYBDOPTERIN COFACTOR SULFURASE MOSC"/>
    <property type="match status" value="1"/>
</dbReference>
<feature type="modified residue" description="N6-(pyridoxal phosphate)lysine" evidence="6">
    <location>
        <position position="749"/>
    </location>
</feature>
<dbReference type="SUPFAM" id="SSF141673">
    <property type="entry name" value="MOSC N-terminal domain-like"/>
    <property type="match status" value="1"/>
</dbReference>
<feature type="domain" description="MOSC" evidence="8">
    <location>
        <begin position="1131"/>
        <end position="1283"/>
    </location>
</feature>
<dbReference type="InterPro" id="IPR009349">
    <property type="entry name" value="TRIP4/RQT4_C2HC5_Znf"/>
</dbReference>
<dbReference type="Pfam" id="PF23135">
    <property type="entry name" value="TRI4_N"/>
    <property type="match status" value="1"/>
</dbReference>
<dbReference type="PROSITE" id="PS51340">
    <property type="entry name" value="MOSC"/>
    <property type="match status" value="1"/>
</dbReference>
<dbReference type="InterPro" id="IPR015947">
    <property type="entry name" value="PUA-like_sf"/>
</dbReference>
<organism evidence="9 10">
    <name type="scientific">Lucilia cuprina</name>
    <name type="common">Green bottle fly</name>
    <name type="synonym">Australian sheep blowfly</name>
    <dbReference type="NCBI Taxonomy" id="7375"/>
    <lineage>
        <taxon>Eukaryota</taxon>
        <taxon>Metazoa</taxon>
        <taxon>Ecdysozoa</taxon>
        <taxon>Arthropoda</taxon>
        <taxon>Hexapoda</taxon>
        <taxon>Insecta</taxon>
        <taxon>Pterygota</taxon>
        <taxon>Neoptera</taxon>
        <taxon>Endopterygota</taxon>
        <taxon>Diptera</taxon>
        <taxon>Brachycera</taxon>
        <taxon>Muscomorpha</taxon>
        <taxon>Oestroidea</taxon>
        <taxon>Calliphoridae</taxon>
        <taxon>Luciliinae</taxon>
        <taxon>Lucilia</taxon>
    </lineage>
</organism>
<dbReference type="InterPro" id="IPR056994">
    <property type="entry name" value="TRI4_N"/>
</dbReference>
<comment type="caution">
    <text evidence="9">The sequence shown here is derived from an EMBL/GenBank/DDBJ whole genome shotgun (WGS) entry which is preliminary data.</text>
</comment>
<keyword evidence="1 6" id="KW-0808">Transferase</keyword>
<feature type="compositionally biased region" description="Polar residues" evidence="7">
    <location>
        <begin position="84"/>
        <end position="117"/>
    </location>
</feature>
<gene>
    <name evidence="6" type="primary">mal</name>
    <name evidence="9" type="ORF">FF38_00841</name>
</gene>
<dbReference type="GO" id="GO:0180022">
    <property type="term" value="C:RQC-trigger complex"/>
    <property type="evidence" value="ECO:0007669"/>
    <property type="project" value="InterPro"/>
</dbReference>
<keyword evidence="3 6" id="KW-0501">Molybdenum cofactor biosynthesis</keyword>
<dbReference type="InterPro" id="IPR011037">
    <property type="entry name" value="Pyrv_Knase-like_insert_dom_sf"/>
</dbReference>
<evidence type="ECO:0000259" key="8">
    <source>
        <dbReference type="PROSITE" id="PS51340"/>
    </source>
</evidence>
<name>A0A0L0C215_LUCCU</name>
<protein>
    <recommendedName>
        <fullName evidence="6">Molybdenum cofactor sulfurase</fullName>
        <shortName evidence="6">MCS</shortName>
        <shortName evidence="6">MOS</shortName>
        <shortName evidence="6">MoCo sulfurase</shortName>
        <ecNumber evidence="6">2.8.1.9</ecNumber>
    </recommendedName>
    <alternativeName>
        <fullName evidence="6">Molybdenum cofactor sulfurtransferase</fullName>
    </alternativeName>
    <alternativeName>
        <fullName evidence="6">Protein maroon-like</fullName>
        <shortName evidence="6">Ma-l</shortName>
    </alternativeName>
</protein>
<dbReference type="InterPro" id="IPR028886">
    <property type="entry name" value="MoCo_sulfurase"/>
</dbReference>
<feature type="active site" evidence="6">
    <location>
        <position position="915"/>
    </location>
</feature>
<keyword evidence="2 6" id="KW-0663">Pyridoxal phosphate</keyword>
<dbReference type="GO" id="GO:0072344">
    <property type="term" value="P:rescue of stalled ribosome"/>
    <property type="evidence" value="ECO:0007669"/>
    <property type="project" value="InterPro"/>
</dbReference>
<dbReference type="Proteomes" id="UP000037069">
    <property type="component" value="Unassembled WGS sequence"/>
</dbReference>
<evidence type="ECO:0000256" key="4">
    <source>
        <dbReference type="ARBA" id="ARBA00050843"/>
    </source>
</evidence>
<dbReference type="SUPFAM" id="SSF50800">
    <property type="entry name" value="PK beta-barrel domain-like"/>
    <property type="match status" value="1"/>
</dbReference>
<dbReference type="InterPro" id="IPR000192">
    <property type="entry name" value="Aminotrans_V_dom"/>
</dbReference>
<dbReference type="Gene3D" id="3.40.640.10">
    <property type="entry name" value="Type I PLP-dependent aspartate aminotransferase-like (Major domain)"/>
    <property type="match status" value="1"/>
</dbReference>
<comment type="catalytic activity">
    <reaction evidence="4 6">
        <text>Mo-molybdopterin + L-cysteine + AH2 = thio-Mo-molybdopterin + L-alanine + A + H2O</text>
        <dbReference type="Rhea" id="RHEA:42636"/>
        <dbReference type="ChEBI" id="CHEBI:13193"/>
        <dbReference type="ChEBI" id="CHEBI:15377"/>
        <dbReference type="ChEBI" id="CHEBI:17499"/>
        <dbReference type="ChEBI" id="CHEBI:35235"/>
        <dbReference type="ChEBI" id="CHEBI:57972"/>
        <dbReference type="ChEBI" id="CHEBI:71302"/>
        <dbReference type="ChEBI" id="CHEBI:82685"/>
        <dbReference type="EC" id="2.8.1.9"/>
    </reaction>
</comment>
<dbReference type="GO" id="GO:0016829">
    <property type="term" value="F:lyase activity"/>
    <property type="evidence" value="ECO:0007669"/>
    <property type="project" value="UniProtKB-UniRule"/>
</dbReference>
<evidence type="ECO:0000256" key="2">
    <source>
        <dbReference type="ARBA" id="ARBA00022898"/>
    </source>
</evidence>
<evidence type="ECO:0000256" key="3">
    <source>
        <dbReference type="ARBA" id="ARBA00023150"/>
    </source>
</evidence>
<feature type="region of interest" description="Disordered" evidence="7">
    <location>
        <begin position="316"/>
        <end position="338"/>
    </location>
</feature>
<dbReference type="EC" id="2.8.1.9" evidence="6"/>
<dbReference type="InterPro" id="IPR007374">
    <property type="entry name" value="ASCH_domain"/>
</dbReference>
<reference evidence="9 10" key="1">
    <citation type="journal article" date="2015" name="Nat. Commun.">
        <title>Lucilia cuprina genome unlocks parasitic fly biology to underpin future interventions.</title>
        <authorList>
            <person name="Anstead C.A."/>
            <person name="Korhonen P.K."/>
            <person name="Young N.D."/>
            <person name="Hall R.S."/>
            <person name="Jex A.R."/>
            <person name="Murali S.C."/>
            <person name="Hughes D.S."/>
            <person name="Lee S.F."/>
            <person name="Perry T."/>
            <person name="Stroehlein A.J."/>
            <person name="Ansell B.R."/>
            <person name="Breugelmans B."/>
            <person name="Hofmann A."/>
            <person name="Qu J."/>
            <person name="Dugan S."/>
            <person name="Lee S.L."/>
            <person name="Chao H."/>
            <person name="Dinh H."/>
            <person name="Han Y."/>
            <person name="Doddapaneni H.V."/>
            <person name="Worley K.C."/>
            <person name="Muzny D.M."/>
            <person name="Ioannidis P."/>
            <person name="Waterhouse R.M."/>
            <person name="Zdobnov E.M."/>
            <person name="James P.J."/>
            <person name="Bagnall N.H."/>
            <person name="Kotze A.C."/>
            <person name="Gibbs R.A."/>
            <person name="Richards S."/>
            <person name="Batterham P."/>
            <person name="Gasser R.B."/>
        </authorList>
    </citation>
    <scope>NUCLEOTIDE SEQUENCE [LARGE SCALE GENOMIC DNA]</scope>
    <source>
        <strain evidence="9 10">LS</strain>
        <tissue evidence="9">Full body</tissue>
    </source>
</reference>
<dbReference type="InterPro" id="IPR015422">
    <property type="entry name" value="PyrdxlP-dep_Trfase_small"/>
</dbReference>
<dbReference type="GO" id="GO:0008270">
    <property type="term" value="F:zinc ion binding"/>
    <property type="evidence" value="ECO:0007669"/>
    <property type="project" value="InterPro"/>
</dbReference>
<evidence type="ECO:0000256" key="6">
    <source>
        <dbReference type="HAMAP-Rule" id="MF_03050"/>
    </source>
</evidence>
<dbReference type="FunFam" id="2.30.130.30:FF:000002">
    <property type="entry name" value="Activating signal cointegrator 1"/>
    <property type="match status" value="1"/>
</dbReference>
<keyword evidence="10" id="KW-1185">Reference proteome</keyword>
<dbReference type="InterPro" id="IPR015424">
    <property type="entry name" value="PyrdxlP-dep_Trfase"/>
</dbReference>
<dbReference type="HAMAP" id="MF_03050">
    <property type="entry name" value="MOCOS"/>
    <property type="match status" value="1"/>
</dbReference>
<sequence length="1288" mass="147199">MDKWLRERLSTCLDFEVPDDMIKYITSMKSSAEFDEYFETLLNKECEDHRLFLSDCKQRLFSKALPNKKQQQQNSNNQKKAQGHGSSVIKQNQSSNSGANHKTHDANQNQQNPQSQGAKKKTKYVNLYTNDGNVVDAIMLKGRRLCNCQASQHKLVNNCLSCGRIVCEQEGSGPCLFCGELVCTNEEQQVLKSSGKKSDNLLKSLKEKGGGEALKKALEQRDRLLEYDRNSEKRTTVIDDELDYFEENSVWHSEEQRATFERLKQEMHERKHASRINRKIKVDFAGREVDEDITISQEYEREVLKEVAAVNAKCDNSSNWSNRKHSDKWDNAGDLDPNMDAARPIYRPSAEEKAKSKGPTLNDGLERIYNRVQDKELMEMQDMRQCLSMHQPWASLLVAGIKKHEGRVWYSEHRGRLWIASTAKEPRPEEIQELENFYKQYYNDPTIKFPEHYPTGCLLGCVKVDDCLAQEEYREIYPEGESESPYVFVCSNFEQLPVVFPIKGQHKIYQIDPKIHNAACKTLMRLKATKDNTYLDHAGSTLYAESQIDACGKLLKENLFCNPHTCKITGDFVDQVRYRILQHFNADPLDYTVVFTSNATAAIKTVAETFDFGNEEQGNFYYCQENHTSVLGMREVIKTENIYVLTQPELLENLQKKEELLAGTSKANSLLVFSAQCNFSGYKMPLDLIDVVHQQGLLKRGTQIYGQPQKNQPDLSNFYIFLDAAAFVGSSYLNLGKYKPDFICVSFYKLFGYPTGVGALVVSKRGQSVLRKQYYGGGTVNIAMTRENFHEKRVGFSSHFEDGTLSFLTIANLLEGFNTLERLIPAREGKNTMERISRYVYQLAKYGYEKLSVLKHANGQPLVKFYNHNAYEDYKYQGGVITFNILHEDGAFVGFAEVACLAAVFNIQLRTGCFCNPGACQWFLQLTNSDIRKQYDSGHICSDYNDLIDGQPTGAVRVAFGYMTRKQDVDKLVKMIEECYLSSTEERLKHMDVEKLPKELKHIPERMKPQLKEICIYPIKSCGAFKVKDSWPLTNTGFLYDRGWMIVDAAGMAITQKHQTRLCLIKPIINQQKGFMELTFTDMKSVQVSLEVSKEQIDFINNSFCQSKVCDDLVSGYDCGEEVALWLSNCLETPGLRLIKQYAQRRAQTGTAKDIALANKAQFLLINRSSVRWLTQKITSERETLDASVDRFRANLVIETPIALEETEFDMLTIGDTVFKVDGFCTRCQMICIDQHTGQKTAEPLRTIAREFNGKIRFGIYLSLLKVPENETQISCGDRIIIKKKNNE</sequence>
<comment type="similarity">
    <text evidence="6">Belongs to the class-V pyridoxal-phosphate-dependent aminotransferase family. MOCOS subfamily.</text>
</comment>
<dbReference type="Pfam" id="PF23134">
    <property type="entry name" value="TRIP4_3rd"/>
    <property type="match status" value="1"/>
</dbReference>
<comment type="function">
    <text evidence="5 6">Sulfurates the molybdenum cofactor. Sulfation of molybdenum is essential for xanthine dehydrogenase (XDH) and aldehyde oxidase (ADO) enzymes in which molybdenum cofactor is liganded by 1 oxygen and 1 sulfur atom in active form.</text>
</comment>
<evidence type="ECO:0000313" key="9">
    <source>
        <dbReference type="EMBL" id="KNC26311.1"/>
    </source>
</evidence>
<dbReference type="InterPro" id="IPR015421">
    <property type="entry name" value="PyrdxlP-dep_Trfase_major"/>
</dbReference>
<dbReference type="PANTHER" id="PTHR14237:SF80">
    <property type="entry name" value="MOLYBDENUM COFACTOR SULFURASE"/>
    <property type="match status" value="1"/>
</dbReference>
<dbReference type="Gene3D" id="3.90.1150.10">
    <property type="entry name" value="Aspartate Aminotransferase, domain 1"/>
    <property type="match status" value="1"/>
</dbReference>
<evidence type="ECO:0000256" key="5">
    <source>
        <dbReference type="ARBA" id="ARBA00054182"/>
    </source>
</evidence>
<feature type="region of interest" description="Disordered" evidence="7">
    <location>
        <begin position="65"/>
        <end position="121"/>
    </location>
</feature>
<dbReference type="OrthoDB" id="420046at2759"/>
<dbReference type="InterPro" id="IPR005302">
    <property type="entry name" value="MoCF_Sase_C"/>
</dbReference>
<accession>A0A0L0C215</accession>
<dbReference type="Pfam" id="PF03476">
    <property type="entry name" value="MOSC_N"/>
    <property type="match status" value="1"/>
</dbReference>
<dbReference type="STRING" id="7375.A0A0L0C215"/>
<dbReference type="FunFam" id="3.40.640.10:FF:000119">
    <property type="entry name" value="Molybdenum cofactor sulfurase"/>
    <property type="match status" value="1"/>
</dbReference>
<dbReference type="Pfam" id="PF04266">
    <property type="entry name" value="ASCH"/>
    <property type="match status" value="1"/>
</dbReference>
<dbReference type="SUPFAM" id="SSF53383">
    <property type="entry name" value="PLP-dependent transferases"/>
    <property type="match status" value="1"/>
</dbReference>
<dbReference type="GO" id="GO:0030151">
    <property type="term" value="F:molybdenum ion binding"/>
    <property type="evidence" value="ECO:0007669"/>
    <property type="project" value="UniProtKB-UniRule"/>
</dbReference>
<dbReference type="Pfam" id="PF00266">
    <property type="entry name" value="Aminotran_5"/>
    <property type="match status" value="2"/>
</dbReference>
<dbReference type="Gene3D" id="2.30.130.30">
    <property type="entry name" value="Hypothetical protein"/>
    <property type="match status" value="1"/>
</dbReference>
<dbReference type="GO" id="GO:0030170">
    <property type="term" value="F:pyridoxal phosphate binding"/>
    <property type="evidence" value="ECO:0007669"/>
    <property type="project" value="UniProtKB-UniRule"/>
</dbReference>
<evidence type="ECO:0000256" key="7">
    <source>
        <dbReference type="SAM" id="MobiDB-lite"/>
    </source>
</evidence>
<dbReference type="Pfam" id="PF06221">
    <property type="entry name" value="zf-C2HC5"/>
    <property type="match status" value="1"/>
</dbReference>